<feature type="compositionally biased region" description="Basic and acidic residues" evidence="1">
    <location>
        <begin position="328"/>
        <end position="345"/>
    </location>
</feature>
<feature type="region of interest" description="Disordered" evidence="1">
    <location>
        <begin position="66"/>
        <end position="302"/>
    </location>
</feature>
<feature type="compositionally biased region" description="Acidic residues" evidence="1">
    <location>
        <begin position="164"/>
        <end position="187"/>
    </location>
</feature>
<organism evidence="2 3">
    <name type="scientific">Zasmidium cellare ATCC 36951</name>
    <dbReference type="NCBI Taxonomy" id="1080233"/>
    <lineage>
        <taxon>Eukaryota</taxon>
        <taxon>Fungi</taxon>
        <taxon>Dikarya</taxon>
        <taxon>Ascomycota</taxon>
        <taxon>Pezizomycotina</taxon>
        <taxon>Dothideomycetes</taxon>
        <taxon>Dothideomycetidae</taxon>
        <taxon>Mycosphaerellales</taxon>
        <taxon>Mycosphaerellaceae</taxon>
        <taxon>Zasmidium</taxon>
    </lineage>
</organism>
<feature type="compositionally biased region" description="Polar residues" evidence="1">
    <location>
        <begin position="84"/>
        <end position="104"/>
    </location>
</feature>
<dbReference type="Proteomes" id="UP000799537">
    <property type="component" value="Unassembled WGS sequence"/>
</dbReference>
<dbReference type="EMBL" id="ML993586">
    <property type="protein sequence ID" value="KAF2169930.1"/>
    <property type="molecule type" value="Genomic_DNA"/>
</dbReference>
<feature type="region of interest" description="Disordered" evidence="1">
    <location>
        <begin position="315"/>
        <end position="345"/>
    </location>
</feature>
<accession>A0A6A6CUR9</accession>
<dbReference type="GeneID" id="54565156"/>
<evidence type="ECO:0000256" key="1">
    <source>
        <dbReference type="SAM" id="MobiDB-lite"/>
    </source>
</evidence>
<dbReference type="RefSeq" id="XP_033670819.1">
    <property type="nucleotide sequence ID" value="XM_033811884.1"/>
</dbReference>
<protein>
    <submittedName>
        <fullName evidence="2">Uncharacterized protein</fullName>
    </submittedName>
</protein>
<gene>
    <name evidence="2" type="ORF">M409DRAFT_51721</name>
</gene>
<reference evidence="2" key="1">
    <citation type="journal article" date="2020" name="Stud. Mycol.">
        <title>101 Dothideomycetes genomes: a test case for predicting lifestyles and emergence of pathogens.</title>
        <authorList>
            <person name="Haridas S."/>
            <person name="Albert R."/>
            <person name="Binder M."/>
            <person name="Bloem J."/>
            <person name="Labutti K."/>
            <person name="Salamov A."/>
            <person name="Andreopoulos B."/>
            <person name="Baker S."/>
            <person name="Barry K."/>
            <person name="Bills G."/>
            <person name="Bluhm B."/>
            <person name="Cannon C."/>
            <person name="Castanera R."/>
            <person name="Culley D."/>
            <person name="Daum C."/>
            <person name="Ezra D."/>
            <person name="Gonzalez J."/>
            <person name="Henrissat B."/>
            <person name="Kuo A."/>
            <person name="Liang C."/>
            <person name="Lipzen A."/>
            <person name="Lutzoni F."/>
            <person name="Magnuson J."/>
            <person name="Mondo S."/>
            <person name="Nolan M."/>
            <person name="Ohm R."/>
            <person name="Pangilinan J."/>
            <person name="Park H.-J."/>
            <person name="Ramirez L."/>
            <person name="Alfaro M."/>
            <person name="Sun H."/>
            <person name="Tritt A."/>
            <person name="Yoshinaga Y."/>
            <person name="Zwiers L.-H."/>
            <person name="Turgeon B."/>
            <person name="Goodwin S."/>
            <person name="Spatafora J."/>
            <person name="Crous P."/>
            <person name="Grigoriev I."/>
        </authorList>
    </citation>
    <scope>NUCLEOTIDE SEQUENCE</scope>
    <source>
        <strain evidence="2">ATCC 36951</strain>
    </source>
</reference>
<evidence type="ECO:0000313" key="2">
    <source>
        <dbReference type="EMBL" id="KAF2169930.1"/>
    </source>
</evidence>
<proteinExistence type="predicted"/>
<name>A0A6A6CUR9_ZASCE</name>
<feature type="compositionally biased region" description="Basic and acidic residues" evidence="1">
    <location>
        <begin position="251"/>
        <end position="261"/>
    </location>
</feature>
<keyword evidence="3" id="KW-1185">Reference proteome</keyword>
<dbReference type="AlphaFoldDB" id="A0A6A6CUR9"/>
<sequence>MTTFILKNNSTTTYNKHLTPTFDMSDRNTAKDHKMATHKTKAEQKRDIDTAENITQARLLAQLHSHNNDPETNSRHQNNGGGANVSTRSTIRASASGATAPQSGTKRRGHSTARGGNQVSNQAGKKKGSGAKTKNPQKPTTEPSDSATGEEDGESEQGGSGEEAKDDSDGHEDEVEMTEDQNLLDETDQIREAAGDGAGSGEESLLVERVDEQAPVEEHPPASGSTQDVDCAQDENKKEHSQEMDDGMEGIDTRNEPEENGVRLQLQIDSEQQEQQQQTFPQPQPEHPLQPTTTTTATAIGQSLRNMQPLALAPVPAAPGSLAHKASRSQEWKAWRHNSEQERQDVWREIFGRPKTPPPGV</sequence>
<feature type="compositionally biased region" description="Basic and acidic residues" evidence="1">
    <location>
        <begin position="234"/>
        <end position="243"/>
    </location>
</feature>
<feature type="compositionally biased region" description="Polar residues" evidence="1">
    <location>
        <begin position="136"/>
        <end position="147"/>
    </location>
</feature>
<evidence type="ECO:0000313" key="3">
    <source>
        <dbReference type="Proteomes" id="UP000799537"/>
    </source>
</evidence>
<feature type="compositionally biased region" description="Low complexity" evidence="1">
    <location>
        <begin position="265"/>
        <end position="281"/>
    </location>
</feature>
<feature type="compositionally biased region" description="Basic and acidic residues" evidence="1">
    <location>
        <begin position="206"/>
        <end position="220"/>
    </location>
</feature>